<keyword evidence="5 10" id="KW-0472">Membrane</keyword>
<dbReference type="InterPro" id="IPR007110">
    <property type="entry name" value="Ig-like_dom"/>
</dbReference>
<keyword evidence="8" id="KW-0393">Immunoglobulin domain</keyword>
<keyword evidence="6" id="KW-1015">Disulfide bond</keyword>
<dbReference type="InterPro" id="IPR013783">
    <property type="entry name" value="Ig-like_fold"/>
</dbReference>
<dbReference type="RefSeq" id="XP_054855168.1">
    <property type="nucleotide sequence ID" value="XM_054999193.1"/>
</dbReference>
<keyword evidence="13" id="KW-1185">Reference proteome</keyword>
<evidence type="ECO:0000313" key="13">
    <source>
        <dbReference type="Proteomes" id="UP001190640"/>
    </source>
</evidence>
<dbReference type="PROSITE" id="PS50835">
    <property type="entry name" value="IG_LIKE"/>
    <property type="match status" value="5"/>
</dbReference>
<name>A0AA97LGF5_EUBMA</name>
<evidence type="ECO:0000256" key="9">
    <source>
        <dbReference type="SAM" id="MobiDB-lite"/>
    </source>
</evidence>
<dbReference type="InterPro" id="IPR051116">
    <property type="entry name" value="Surface_Rcpt/Adhesion_Mol"/>
</dbReference>
<dbReference type="InterPro" id="IPR013162">
    <property type="entry name" value="CD80_C2-set"/>
</dbReference>
<dbReference type="InterPro" id="IPR003599">
    <property type="entry name" value="Ig_sub"/>
</dbReference>
<dbReference type="AlphaFoldDB" id="A0AA97LGF5"/>
<evidence type="ECO:0000256" key="7">
    <source>
        <dbReference type="ARBA" id="ARBA00023180"/>
    </source>
</evidence>
<evidence type="ECO:0000256" key="1">
    <source>
        <dbReference type="ARBA" id="ARBA00004479"/>
    </source>
</evidence>
<organism evidence="13 14">
    <name type="scientific">Eublepharis macularius</name>
    <name type="common">Leopard gecko</name>
    <name type="synonym">Cyrtodactylus macularius</name>
    <dbReference type="NCBI Taxonomy" id="481883"/>
    <lineage>
        <taxon>Eukaryota</taxon>
        <taxon>Metazoa</taxon>
        <taxon>Chordata</taxon>
        <taxon>Craniata</taxon>
        <taxon>Vertebrata</taxon>
        <taxon>Euteleostomi</taxon>
        <taxon>Lepidosauria</taxon>
        <taxon>Squamata</taxon>
        <taxon>Bifurcata</taxon>
        <taxon>Gekkota</taxon>
        <taxon>Eublepharidae</taxon>
        <taxon>Eublepharinae</taxon>
        <taxon>Eublepharis</taxon>
    </lineage>
</organism>
<dbReference type="Pfam" id="PF13895">
    <property type="entry name" value="Ig_2"/>
    <property type="match status" value="1"/>
</dbReference>
<evidence type="ECO:0000313" key="14">
    <source>
        <dbReference type="RefSeq" id="XP_054855168.1"/>
    </source>
</evidence>
<dbReference type="PANTHER" id="PTHR11973">
    <property type="entry name" value="CELL SURFACE GLYCOPROTEIN MUC18-RELATED"/>
    <property type="match status" value="1"/>
</dbReference>
<feature type="compositionally biased region" description="Gly residues" evidence="9">
    <location>
        <begin position="614"/>
        <end position="626"/>
    </location>
</feature>
<feature type="transmembrane region" description="Helical" evidence="10">
    <location>
        <begin position="549"/>
        <end position="570"/>
    </location>
</feature>
<evidence type="ECO:0000256" key="10">
    <source>
        <dbReference type="SAM" id="Phobius"/>
    </source>
</evidence>
<dbReference type="GO" id="GO:0005055">
    <property type="term" value="F:laminin receptor activity"/>
    <property type="evidence" value="ECO:0007669"/>
    <property type="project" value="TreeGrafter"/>
</dbReference>
<gene>
    <name evidence="14" type="primary">BCAM</name>
</gene>
<evidence type="ECO:0000256" key="2">
    <source>
        <dbReference type="ARBA" id="ARBA00022692"/>
    </source>
</evidence>
<keyword evidence="2 10" id="KW-0812">Transmembrane</keyword>
<dbReference type="Pfam" id="PF07686">
    <property type="entry name" value="V-set"/>
    <property type="match status" value="1"/>
</dbReference>
<dbReference type="GeneID" id="129343151"/>
<comment type="subcellular location">
    <subcellularLocation>
        <location evidence="1">Membrane</location>
        <topology evidence="1">Single-pass type I membrane protein</topology>
    </subcellularLocation>
</comment>
<dbReference type="Proteomes" id="UP001190640">
    <property type="component" value="Chromosome 15"/>
</dbReference>
<dbReference type="Pfam" id="PF13927">
    <property type="entry name" value="Ig_3"/>
    <property type="match status" value="2"/>
</dbReference>
<dbReference type="CTD" id="4059"/>
<dbReference type="InterPro" id="IPR003598">
    <property type="entry name" value="Ig_sub2"/>
</dbReference>
<dbReference type="SMART" id="SM00408">
    <property type="entry name" value="IGc2"/>
    <property type="match status" value="3"/>
</dbReference>
<evidence type="ECO:0000259" key="12">
    <source>
        <dbReference type="PROSITE" id="PS50835"/>
    </source>
</evidence>
<feature type="domain" description="Ig-like" evidence="12">
    <location>
        <begin position="143"/>
        <end position="253"/>
    </location>
</feature>
<feature type="chain" id="PRO_5041708685" evidence="11">
    <location>
        <begin position="30"/>
        <end position="626"/>
    </location>
</feature>
<feature type="region of interest" description="Disordered" evidence="9">
    <location>
        <begin position="580"/>
        <end position="626"/>
    </location>
</feature>
<evidence type="ECO:0000256" key="3">
    <source>
        <dbReference type="ARBA" id="ARBA00022737"/>
    </source>
</evidence>
<feature type="domain" description="Ig-like" evidence="12">
    <location>
        <begin position="261"/>
        <end position="332"/>
    </location>
</feature>
<dbReference type="InterPro" id="IPR036179">
    <property type="entry name" value="Ig-like_dom_sf"/>
</dbReference>
<dbReference type="InterPro" id="IPR013106">
    <property type="entry name" value="Ig_V-set"/>
</dbReference>
<dbReference type="SUPFAM" id="SSF48726">
    <property type="entry name" value="Immunoglobulin"/>
    <property type="match status" value="5"/>
</dbReference>
<sequence>MGARRSPKALRWPAALLGLCLLACPGCHGEVEVSVPAEVEVLLGQRASISCTHTITGGKGYHLVEWFITDKNGEQRRVAFSERDRWEVDKNTEYTDRISMDSDYSLIIESANVNDERAFSCRVMAAAAGDGGGTAQLKVYDPPESPEVRWNTRTLSVTGEHASEIATCNSRNANPVPTISWYKDSYPLQVPAERNNNLYAVSRTVKEASGLHSVSSTLYLRPNKTDKDSHFHCRVNYSMPRGEVGSLESESFKLTLHYYTENVHFSLDSPKVIKEGDEVRLLCQGDGNPPPEYVFSKMKTADQFEDLGANPNGLLVLQQVTKRDSGTYRCQVLDFDSPPEVELEKEVTIHVNYLDTLVLNPNKTVKVPLGGSIELACAGSGSQTPTLSWRKGKEQVENSGILSLTSLTYHKAGTYTCEASVPSVPGLRRDQSVRVIVEGKPELEQHQSPSHYHSFGQKVTLTCSALGHPEPRITWSIPGEPLTNSSANRVTSRLSVEVTPELAESGVKCLAENQHGSDERTFQLETASPTVSATAVPVDGSESQGGSTVAVIAVCVCVLLLLLIVGFFYFMQRRGRLPCGGGEKRSLTPKEGNPDDTVVEMKTDKRNEQTGLLSPGGGGGGGTNEC</sequence>
<reference evidence="14" key="1">
    <citation type="submission" date="2025-08" db="UniProtKB">
        <authorList>
            <consortium name="RefSeq"/>
        </authorList>
    </citation>
    <scope>IDENTIFICATION</scope>
    <source>
        <tissue evidence="14">Blood</tissue>
    </source>
</reference>
<feature type="compositionally biased region" description="Basic and acidic residues" evidence="9">
    <location>
        <begin position="599"/>
        <end position="608"/>
    </location>
</feature>
<evidence type="ECO:0000256" key="5">
    <source>
        <dbReference type="ARBA" id="ARBA00023136"/>
    </source>
</evidence>
<proteinExistence type="predicted"/>
<dbReference type="PANTHER" id="PTHR11973:SF17">
    <property type="entry name" value="BASAL CELL ADHESION MOLECULE"/>
    <property type="match status" value="1"/>
</dbReference>
<evidence type="ECO:0000256" key="11">
    <source>
        <dbReference type="SAM" id="SignalP"/>
    </source>
</evidence>
<dbReference type="CDD" id="cd00096">
    <property type="entry name" value="Ig"/>
    <property type="match status" value="1"/>
</dbReference>
<feature type="domain" description="Ig-like" evidence="12">
    <location>
        <begin position="7"/>
        <end position="140"/>
    </location>
</feature>
<evidence type="ECO:0000256" key="8">
    <source>
        <dbReference type="ARBA" id="ARBA00023319"/>
    </source>
</evidence>
<feature type="domain" description="Ig-like" evidence="12">
    <location>
        <begin position="339"/>
        <end position="434"/>
    </location>
</feature>
<dbReference type="Gene3D" id="2.60.40.10">
    <property type="entry name" value="Immunoglobulins"/>
    <property type="match status" value="5"/>
</dbReference>
<feature type="signal peptide" evidence="11">
    <location>
        <begin position="1"/>
        <end position="29"/>
    </location>
</feature>
<keyword evidence="11" id="KW-0732">Signal</keyword>
<evidence type="ECO:0000256" key="4">
    <source>
        <dbReference type="ARBA" id="ARBA00022989"/>
    </source>
</evidence>
<dbReference type="GO" id="GO:0005886">
    <property type="term" value="C:plasma membrane"/>
    <property type="evidence" value="ECO:0007669"/>
    <property type="project" value="TreeGrafter"/>
</dbReference>
<keyword evidence="4 10" id="KW-1133">Transmembrane helix</keyword>
<accession>A0AA97LGF5</accession>
<dbReference type="SMART" id="SM00409">
    <property type="entry name" value="IG"/>
    <property type="match status" value="4"/>
</dbReference>
<evidence type="ECO:0000256" key="6">
    <source>
        <dbReference type="ARBA" id="ARBA00023157"/>
    </source>
</evidence>
<keyword evidence="3" id="KW-0677">Repeat</keyword>
<dbReference type="KEGG" id="emc:129343151"/>
<feature type="domain" description="Ig-like" evidence="12">
    <location>
        <begin position="441"/>
        <end position="525"/>
    </location>
</feature>
<keyword evidence="7" id="KW-0325">Glycoprotein</keyword>
<dbReference type="Pfam" id="PF08205">
    <property type="entry name" value="C2-set_2"/>
    <property type="match status" value="1"/>
</dbReference>
<protein>
    <submittedName>
        <fullName evidence="14">Basal cell adhesion molecule</fullName>
    </submittedName>
</protein>